<reference evidence="2" key="1">
    <citation type="submission" date="2013-07" db="EMBL/GenBank/DDBJ databases">
        <authorList>
            <person name="Geib S."/>
        </authorList>
    </citation>
    <scope>NUCLEOTIDE SEQUENCE</scope>
</reference>
<evidence type="ECO:0000313" key="3">
    <source>
        <dbReference type="Proteomes" id="UP000606786"/>
    </source>
</evidence>
<reference evidence="1" key="3">
    <citation type="submission" date="2020-11" db="EMBL/GenBank/DDBJ databases">
        <authorList>
            <person name="Whitehead M."/>
        </authorList>
    </citation>
    <scope>NUCLEOTIDE SEQUENCE</scope>
    <source>
        <strain evidence="1">EGII</strain>
    </source>
</reference>
<name>W8BYP9_CERCA</name>
<sequence length="236" mass="26361">MDDFIDDASKKSISCYNEVEQQASLTALSADENDYMAGAGFNKNKMCKNSIGDDKAVDEMSDIETRDQTWKPIENLSFYSSAMATETENLLLPEISHTNSEDCNFTDFNEFNLCVNNILNYDNDEVINDCLSPRTIIPTDGVVLTDDYATSEKAIKNTAGSSDDWSHRFTPRSDVHLHNIFDIVHLSEDIDLESLQTDSQLHTQSGINIESGLHFGPTTGVEKDEIGVTQERQIVD</sequence>
<dbReference type="EMBL" id="GAMC01012166">
    <property type="protein sequence ID" value="JAB94389.1"/>
    <property type="molecule type" value="mRNA"/>
</dbReference>
<evidence type="ECO:0000313" key="1">
    <source>
        <dbReference type="EMBL" id="CAD6999344.1"/>
    </source>
</evidence>
<protein>
    <submittedName>
        <fullName evidence="1">(Mediterranean fruit fly) hypothetical protein</fullName>
    </submittedName>
</protein>
<accession>W8BYP9</accession>
<dbReference type="AlphaFoldDB" id="W8BYP9"/>
<proteinExistence type="evidence at transcript level"/>
<reference evidence="2" key="2">
    <citation type="journal article" date="2014" name="BMC Genomics">
        <title>A genomic perspective to assessing quality of mass-reared SIT flies used in Mediterranean fruit fly (Ceratitis capitata) eradication in California.</title>
        <authorList>
            <person name="Calla B."/>
            <person name="Hall B."/>
            <person name="Hou S."/>
            <person name="Geib S.M."/>
        </authorList>
    </citation>
    <scope>NUCLEOTIDE SEQUENCE</scope>
</reference>
<dbReference type="EMBL" id="CAJHJT010000012">
    <property type="protein sequence ID" value="CAD6999344.1"/>
    <property type="molecule type" value="Genomic_DNA"/>
</dbReference>
<keyword evidence="3" id="KW-1185">Reference proteome</keyword>
<evidence type="ECO:0000313" key="2">
    <source>
        <dbReference type="EMBL" id="JAB94389.1"/>
    </source>
</evidence>
<organism evidence="2">
    <name type="scientific">Ceratitis capitata</name>
    <name type="common">Mediterranean fruit fly</name>
    <name type="synonym">Tephritis capitata</name>
    <dbReference type="NCBI Taxonomy" id="7213"/>
    <lineage>
        <taxon>Eukaryota</taxon>
        <taxon>Metazoa</taxon>
        <taxon>Ecdysozoa</taxon>
        <taxon>Arthropoda</taxon>
        <taxon>Hexapoda</taxon>
        <taxon>Insecta</taxon>
        <taxon>Pterygota</taxon>
        <taxon>Neoptera</taxon>
        <taxon>Endopterygota</taxon>
        <taxon>Diptera</taxon>
        <taxon>Brachycera</taxon>
        <taxon>Muscomorpha</taxon>
        <taxon>Tephritoidea</taxon>
        <taxon>Tephritidae</taxon>
        <taxon>Ceratitis</taxon>
        <taxon>Ceratitis</taxon>
    </lineage>
</organism>
<gene>
    <name evidence="1" type="ORF">CCAP1982_LOCUS7871</name>
</gene>
<dbReference type="Proteomes" id="UP000606786">
    <property type="component" value="Unassembled WGS sequence"/>
</dbReference>